<dbReference type="Pfam" id="PF10502">
    <property type="entry name" value="Peptidase_S26"/>
    <property type="match status" value="2"/>
</dbReference>
<dbReference type="CDD" id="cd06530">
    <property type="entry name" value="S26_SPase_I"/>
    <property type="match status" value="1"/>
</dbReference>
<evidence type="ECO:0000256" key="7">
    <source>
        <dbReference type="PIRSR" id="PIRSR600223-1"/>
    </source>
</evidence>
<dbReference type="InterPro" id="IPR019757">
    <property type="entry name" value="Pept_S26A_signal_pept_1_Lys-AS"/>
</dbReference>
<feature type="non-terminal residue" evidence="10">
    <location>
        <position position="1"/>
    </location>
</feature>
<evidence type="ECO:0000256" key="3">
    <source>
        <dbReference type="ARBA" id="ARBA00022801"/>
    </source>
</evidence>
<organism evidence="10 11">
    <name type="scientific">Syncephalis pseudoplumigaleata</name>
    <dbReference type="NCBI Taxonomy" id="1712513"/>
    <lineage>
        <taxon>Eukaryota</taxon>
        <taxon>Fungi</taxon>
        <taxon>Fungi incertae sedis</taxon>
        <taxon>Zoopagomycota</taxon>
        <taxon>Zoopagomycotina</taxon>
        <taxon>Zoopagomycetes</taxon>
        <taxon>Zoopagales</taxon>
        <taxon>Piptocephalidaceae</taxon>
        <taxon>Syncephalis</taxon>
    </lineage>
</organism>
<dbReference type="AlphaFoldDB" id="A0A4P9YZY5"/>
<reference evidence="11" key="1">
    <citation type="journal article" date="2018" name="Nat. Microbiol.">
        <title>Leveraging single-cell genomics to expand the fungal tree of life.</title>
        <authorList>
            <person name="Ahrendt S.R."/>
            <person name="Quandt C.A."/>
            <person name="Ciobanu D."/>
            <person name="Clum A."/>
            <person name="Salamov A."/>
            <person name="Andreopoulos B."/>
            <person name="Cheng J.F."/>
            <person name="Woyke T."/>
            <person name="Pelin A."/>
            <person name="Henrissat B."/>
            <person name="Reynolds N.K."/>
            <person name="Benny G.L."/>
            <person name="Smith M.E."/>
            <person name="James T.Y."/>
            <person name="Grigoriev I.V."/>
        </authorList>
    </citation>
    <scope>NUCLEOTIDE SEQUENCE [LARGE SCALE GENOMIC DNA]</scope>
    <source>
        <strain evidence="11">Benny S71-1</strain>
    </source>
</reference>
<dbReference type="InterPro" id="IPR036286">
    <property type="entry name" value="LexA/Signal_pep-like_sf"/>
</dbReference>
<evidence type="ECO:0000256" key="1">
    <source>
        <dbReference type="ARBA" id="ARBA00004273"/>
    </source>
</evidence>
<dbReference type="GO" id="GO:0042720">
    <property type="term" value="C:mitochondrial inner membrane peptidase complex"/>
    <property type="evidence" value="ECO:0007669"/>
    <property type="project" value="TreeGrafter"/>
</dbReference>
<evidence type="ECO:0000313" key="9">
    <source>
        <dbReference type="EMBL" id="RKP23423.1"/>
    </source>
</evidence>
<protein>
    <submittedName>
        <fullName evidence="10">Mitochondrial inner membrane peptidase complex catalytic subunit</fullName>
    </submittedName>
</protein>
<dbReference type="PRINTS" id="PR00727">
    <property type="entry name" value="LEADERPTASE"/>
</dbReference>
<name>A0A4P9YZY5_9FUNG</name>
<feature type="domain" description="Peptidase S26" evidence="8">
    <location>
        <begin position="87"/>
        <end position="127"/>
    </location>
</feature>
<dbReference type="GO" id="GO:0006465">
    <property type="term" value="P:signal peptide processing"/>
    <property type="evidence" value="ECO:0007669"/>
    <property type="project" value="InterPro"/>
</dbReference>
<dbReference type="Proteomes" id="UP000278143">
    <property type="component" value="Unassembled WGS sequence"/>
</dbReference>
<evidence type="ECO:0000313" key="11">
    <source>
        <dbReference type="Proteomes" id="UP000278143"/>
    </source>
</evidence>
<feature type="active site" evidence="7">
    <location>
        <position position="65"/>
    </location>
</feature>
<dbReference type="GO" id="GO:0004252">
    <property type="term" value="F:serine-type endopeptidase activity"/>
    <property type="evidence" value="ECO:0007669"/>
    <property type="project" value="InterPro"/>
</dbReference>
<sequence length="144" mass="15762">YPLAQCTGPSMLPTLNNDGDIIAIEKMSIRHMQSNASSAVAPRGLGLGDMVISISPLDPHRHVCKRVLGLPGDSICIDPTKDPARFVTVPRGHVWLQGDNMENSTDSRQYGPVPIAMLRGRVIARVWPDPCWMTNGLRVINDHS</sequence>
<keyword evidence="3" id="KW-0378">Hydrolase</keyword>
<gene>
    <name evidence="10" type="ORF">SYNPS1DRAFT_16907</name>
    <name evidence="9" type="ORF">SYNPS1DRAFT_18629</name>
</gene>
<dbReference type="PROSITE" id="PS00760">
    <property type="entry name" value="SPASE_I_2"/>
    <property type="match status" value="1"/>
</dbReference>
<feature type="domain" description="Peptidase S26" evidence="8">
    <location>
        <begin position="6"/>
        <end position="78"/>
    </location>
</feature>
<evidence type="ECO:0000256" key="4">
    <source>
        <dbReference type="ARBA" id="ARBA00023128"/>
    </source>
</evidence>
<keyword evidence="5" id="KW-0472">Membrane</keyword>
<evidence type="ECO:0000256" key="5">
    <source>
        <dbReference type="ARBA" id="ARBA00023136"/>
    </source>
</evidence>
<dbReference type="GO" id="GO:0006627">
    <property type="term" value="P:protein processing involved in protein targeting to mitochondrion"/>
    <property type="evidence" value="ECO:0007669"/>
    <property type="project" value="TreeGrafter"/>
</dbReference>
<dbReference type="PANTHER" id="PTHR12383:SF16">
    <property type="entry name" value="MITOCHONDRIAL INNER MEMBRANE PROTEASE SUBUNIT 1"/>
    <property type="match status" value="1"/>
</dbReference>
<keyword evidence="2" id="KW-0999">Mitochondrion inner membrane</keyword>
<dbReference type="Gene3D" id="2.10.109.10">
    <property type="entry name" value="Umud Fragment, subunit A"/>
    <property type="match status" value="1"/>
</dbReference>
<keyword evidence="4" id="KW-0496">Mitochondrion</keyword>
<comment type="subcellular location">
    <subcellularLocation>
        <location evidence="1">Mitochondrion inner membrane</location>
    </subcellularLocation>
</comment>
<dbReference type="InterPro" id="IPR019533">
    <property type="entry name" value="Peptidase_S26"/>
</dbReference>
<dbReference type="EMBL" id="KZ990120">
    <property type="protein sequence ID" value="RKP24620.1"/>
    <property type="molecule type" value="Genomic_DNA"/>
</dbReference>
<comment type="similarity">
    <text evidence="6">Belongs to the peptidase S26 family. IMP1 subfamily.</text>
</comment>
<evidence type="ECO:0000256" key="6">
    <source>
        <dbReference type="ARBA" id="ARBA00038445"/>
    </source>
</evidence>
<proteinExistence type="inferred from homology"/>
<dbReference type="InterPro" id="IPR000223">
    <property type="entry name" value="Pept_S26A_signal_pept_1"/>
</dbReference>
<dbReference type="EMBL" id="KZ990982">
    <property type="protein sequence ID" value="RKP23423.1"/>
    <property type="molecule type" value="Genomic_DNA"/>
</dbReference>
<feature type="active site" evidence="7">
    <location>
        <position position="10"/>
    </location>
</feature>
<dbReference type="SUPFAM" id="SSF51306">
    <property type="entry name" value="LexA/Signal peptidase"/>
    <property type="match status" value="1"/>
</dbReference>
<evidence type="ECO:0000256" key="2">
    <source>
        <dbReference type="ARBA" id="ARBA00022792"/>
    </source>
</evidence>
<dbReference type="OrthoDB" id="308440at2759"/>
<reference evidence="10" key="2">
    <citation type="submission" date="2018-07" db="EMBL/GenBank/DDBJ databases">
        <title>Leveraging single-cell genomics to expand the Fungal Tree of Life.</title>
        <authorList>
            <consortium name="DOE Joint Genome Institute"/>
            <person name="Ahrendt S.R."/>
            <person name="Quandt C.A."/>
            <person name="Ciobanu D."/>
            <person name="Clum A."/>
            <person name="Salamov A."/>
            <person name="Andreopoulos B."/>
            <person name="Cheng J.-F."/>
            <person name="Woyke T."/>
            <person name="Pelin A."/>
            <person name="Henrissat B."/>
            <person name="Reynolds N."/>
            <person name="Benny G.L."/>
            <person name="Smith M.E."/>
            <person name="James T.Y."/>
            <person name="Grigoriev I.V."/>
        </authorList>
    </citation>
    <scope>NUCLEOTIDE SEQUENCE</scope>
    <source>
        <strain evidence="10">Benny S71-1</strain>
    </source>
</reference>
<evidence type="ECO:0000313" key="10">
    <source>
        <dbReference type="EMBL" id="RKP24620.1"/>
    </source>
</evidence>
<dbReference type="PANTHER" id="PTHR12383">
    <property type="entry name" value="PROTEASE FAMILY S26 MITOCHONDRIAL INNER MEMBRANE PROTEASE-RELATED"/>
    <property type="match status" value="1"/>
</dbReference>
<keyword evidence="11" id="KW-1185">Reference proteome</keyword>
<accession>A0A4P9YZY5</accession>
<dbReference type="InterPro" id="IPR052064">
    <property type="entry name" value="Mito_IMP1_subunit"/>
</dbReference>
<evidence type="ECO:0000259" key="8">
    <source>
        <dbReference type="Pfam" id="PF10502"/>
    </source>
</evidence>